<keyword evidence="3" id="KW-1185">Reference proteome</keyword>
<keyword evidence="1" id="KW-0472">Membrane</keyword>
<proteinExistence type="predicted"/>
<dbReference type="Proteomes" id="UP001209540">
    <property type="component" value="Unassembled WGS sequence"/>
</dbReference>
<evidence type="ECO:0000313" key="2">
    <source>
        <dbReference type="EMBL" id="KAI9270441.1"/>
    </source>
</evidence>
<dbReference type="AlphaFoldDB" id="A0AAD5KGN3"/>
<feature type="transmembrane region" description="Helical" evidence="1">
    <location>
        <begin position="97"/>
        <end position="117"/>
    </location>
</feature>
<reference evidence="2" key="1">
    <citation type="journal article" date="2022" name="IScience">
        <title>Evolution of zygomycete secretomes and the origins of terrestrial fungal ecologies.</title>
        <authorList>
            <person name="Chang Y."/>
            <person name="Wang Y."/>
            <person name="Mondo S."/>
            <person name="Ahrendt S."/>
            <person name="Andreopoulos W."/>
            <person name="Barry K."/>
            <person name="Beard J."/>
            <person name="Benny G.L."/>
            <person name="Blankenship S."/>
            <person name="Bonito G."/>
            <person name="Cuomo C."/>
            <person name="Desiro A."/>
            <person name="Gervers K.A."/>
            <person name="Hundley H."/>
            <person name="Kuo A."/>
            <person name="LaButti K."/>
            <person name="Lang B.F."/>
            <person name="Lipzen A."/>
            <person name="O'Donnell K."/>
            <person name="Pangilinan J."/>
            <person name="Reynolds N."/>
            <person name="Sandor L."/>
            <person name="Smith M.E."/>
            <person name="Tsang A."/>
            <person name="Grigoriev I.V."/>
            <person name="Stajich J.E."/>
            <person name="Spatafora J.W."/>
        </authorList>
    </citation>
    <scope>NUCLEOTIDE SEQUENCE</scope>
    <source>
        <strain evidence="2">RSA 2281</strain>
    </source>
</reference>
<protein>
    <submittedName>
        <fullName evidence="2">Uncharacterized protein</fullName>
    </submittedName>
</protein>
<accession>A0AAD5KGN3</accession>
<comment type="caution">
    <text evidence="2">The sequence shown here is derived from an EMBL/GenBank/DDBJ whole genome shotgun (WGS) entry which is preliminary data.</text>
</comment>
<sequence>MTFIPTADVDKEEEEQEEEQTRRFDILGITECIALLFEVNISSFVLYNWHLRIKLYLHESIYGSGKITVSIGYFPGDMVFLCSALENMQSNGYCQNIHFVVFLSGVMVNSIYIRYGIGPK</sequence>
<dbReference type="EMBL" id="JAIXMP010000007">
    <property type="protein sequence ID" value="KAI9270441.1"/>
    <property type="molecule type" value="Genomic_DNA"/>
</dbReference>
<organism evidence="2 3">
    <name type="scientific">Phascolomyces articulosus</name>
    <dbReference type="NCBI Taxonomy" id="60185"/>
    <lineage>
        <taxon>Eukaryota</taxon>
        <taxon>Fungi</taxon>
        <taxon>Fungi incertae sedis</taxon>
        <taxon>Mucoromycota</taxon>
        <taxon>Mucoromycotina</taxon>
        <taxon>Mucoromycetes</taxon>
        <taxon>Mucorales</taxon>
        <taxon>Lichtheimiaceae</taxon>
        <taxon>Phascolomyces</taxon>
    </lineage>
</organism>
<evidence type="ECO:0000256" key="1">
    <source>
        <dbReference type="SAM" id="Phobius"/>
    </source>
</evidence>
<keyword evidence="1" id="KW-1133">Transmembrane helix</keyword>
<evidence type="ECO:0000313" key="3">
    <source>
        <dbReference type="Proteomes" id="UP001209540"/>
    </source>
</evidence>
<name>A0AAD5KGN3_9FUNG</name>
<keyword evidence="1" id="KW-0812">Transmembrane</keyword>
<reference evidence="2" key="2">
    <citation type="submission" date="2023-02" db="EMBL/GenBank/DDBJ databases">
        <authorList>
            <consortium name="DOE Joint Genome Institute"/>
            <person name="Mondo S.J."/>
            <person name="Chang Y."/>
            <person name="Wang Y."/>
            <person name="Ahrendt S."/>
            <person name="Andreopoulos W."/>
            <person name="Barry K."/>
            <person name="Beard J."/>
            <person name="Benny G.L."/>
            <person name="Blankenship S."/>
            <person name="Bonito G."/>
            <person name="Cuomo C."/>
            <person name="Desiro A."/>
            <person name="Gervers K.A."/>
            <person name="Hundley H."/>
            <person name="Kuo A."/>
            <person name="LaButti K."/>
            <person name="Lang B.F."/>
            <person name="Lipzen A."/>
            <person name="O'Donnell K."/>
            <person name="Pangilinan J."/>
            <person name="Reynolds N."/>
            <person name="Sandor L."/>
            <person name="Smith M.W."/>
            <person name="Tsang A."/>
            <person name="Grigoriev I.V."/>
            <person name="Stajich J.E."/>
            <person name="Spatafora J.W."/>
        </authorList>
    </citation>
    <scope>NUCLEOTIDE SEQUENCE</scope>
    <source>
        <strain evidence="2">RSA 2281</strain>
    </source>
</reference>
<gene>
    <name evidence="2" type="ORF">BDA99DRAFT_534550</name>
</gene>